<reference evidence="1 2" key="1">
    <citation type="journal article" date="2020" name="Mol. Plant">
        <title>The Chromosome-Based Rubber Tree Genome Provides New Insights into Spurge Genome Evolution and Rubber Biosynthesis.</title>
        <authorList>
            <person name="Liu J."/>
            <person name="Shi C."/>
            <person name="Shi C.C."/>
            <person name="Li W."/>
            <person name="Zhang Q.J."/>
            <person name="Zhang Y."/>
            <person name="Li K."/>
            <person name="Lu H.F."/>
            <person name="Shi C."/>
            <person name="Zhu S.T."/>
            <person name="Xiao Z.Y."/>
            <person name="Nan H."/>
            <person name="Yue Y."/>
            <person name="Zhu X.G."/>
            <person name="Wu Y."/>
            <person name="Hong X.N."/>
            <person name="Fan G.Y."/>
            <person name="Tong Y."/>
            <person name="Zhang D."/>
            <person name="Mao C.L."/>
            <person name="Liu Y.L."/>
            <person name="Hao S.J."/>
            <person name="Liu W.Q."/>
            <person name="Lv M.Q."/>
            <person name="Zhang H.B."/>
            <person name="Liu Y."/>
            <person name="Hu-Tang G.R."/>
            <person name="Wang J.P."/>
            <person name="Wang J.H."/>
            <person name="Sun Y.H."/>
            <person name="Ni S.B."/>
            <person name="Chen W.B."/>
            <person name="Zhang X.C."/>
            <person name="Jiao Y.N."/>
            <person name="Eichler E.E."/>
            <person name="Li G.H."/>
            <person name="Liu X."/>
            <person name="Gao L.Z."/>
        </authorList>
    </citation>
    <scope>NUCLEOTIDE SEQUENCE [LARGE SCALE GENOMIC DNA]</scope>
    <source>
        <strain evidence="2">cv. GT1</strain>
        <tissue evidence="1">Leaf</tissue>
    </source>
</reference>
<accession>A0A6A6KAC0</accession>
<sequence>METKLEVFELYVIRKKVLAWCRVDCERHTGLRGGLCLWWNDDVQVDLLSFSLHYIDVVVEGKWQFTGLYGWLEDSQKYKTWRLLNDLKGGLMLSMQLLTYVNLMIWATRANFSHGQMDKQALGHNPIQIYFDGSNTKKRWRHKPFRFEKMWLRDLAYRVMVEEAWFPLGMELVSDNILNRLGFMGAC</sequence>
<dbReference type="AlphaFoldDB" id="A0A6A6KAC0"/>
<dbReference type="EMBL" id="JAAGAX010000017">
    <property type="protein sequence ID" value="KAF2285335.1"/>
    <property type="molecule type" value="Genomic_DNA"/>
</dbReference>
<evidence type="ECO:0000313" key="1">
    <source>
        <dbReference type="EMBL" id="KAF2285335.1"/>
    </source>
</evidence>
<dbReference type="Proteomes" id="UP000467840">
    <property type="component" value="Chromosome 3"/>
</dbReference>
<name>A0A6A6KAC0_HEVBR</name>
<proteinExistence type="predicted"/>
<protein>
    <submittedName>
        <fullName evidence="1">Uncharacterized protein</fullName>
    </submittedName>
</protein>
<keyword evidence="2" id="KW-1185">Reference proteome</keyword>
<organism evidence="1 2">
    <name type="scientific">Hevea brasiliensis</name>
    <name type="common">Para rubber tree</name>
    <name type="synonym">Siphonia brasiliensis</name>
    <dbReference type="NCBI Taxonomy" id="3981"/>
    <lineage>
        <taxon>Eukaryota</taxon>
        <taxon>Viridiplantae</taxon>
        <taxon>Streptophyta</taxon>
        <taxon>Embryophyta</taxon>
        <taxon>Tracheophyta</taxon>
        <taxon>Spermatophyta</taxon>
        <taxon>Magnoliopsida</taxon>
        <taxon>eudicotyledons</taxon>
        <taxon>Gunneridae</taxon>
        <taxon>Pentapetalae</taxon>
        <taxon>rosids</taxon>
        <taxon>fabids</taxon>
        <taxon>Malpighiales</taxon>
        <taxon>Euphorbiaceae</taxon>
        <taxon>Crotonoideae</taxon>
        <taxon>Micrandreae</taxon>
        <taxon>Hevea</taxon>
    </lineage>
</organism>
<evidence type="ECO:0000313" key="2">
    <source>
        <dbReference type="Proteomes" id="UP000467840"/>
    </source>
</evidence>
<gene>
    <name evidence="1" type="ORF">GH714_000100</name>
</gene>
<comment type="caution">
    <text evidence="1">The sequence shown here is derived from an EMBL/GenBank/DDBJ whole genome shotgun (WGS) entry which is preliminary data.</text>
</comment>